<dbReference type="GO" id="GO:1900376">
    <property type="term" value="P:regulation of secondary metabolite biosynthetic process"/>
    <property type="evidence" value="ECO:0007669"/>
    <property type="project" value="TreeGrafter"/>
</dbReference>
<dbReference type="GO" id="GO:0008270">
    <property type="term" value="F:zinc ion binding"/>
    <property type="evidence" value="ECO:0007669"/>
    <property type="project" value="TreeGrafter"/>
</dbReference>
<dbReference type="PANTHER" id="PTHR33202">
    <property type="entry name" value="ZINC UPTAKE REGULATION PROTEIN"/>
    <property type="match status" value="1"/>
</dbReference>
<dbReference type="EMBL" id="SSOD01000004">
    <property type="protein sequence ID" value="THF62605.1"/>
    <property type="molecule type" value="Genomic_DNA"/>
</dbReference>
<protein>
    <submittedName>
        <fullName evidence="3">Transcriptional repressor</fullName>
    </submittedName>
</protein>
<dbReference type="OrthoDB" id="8702554at2"/>
<dbReference type="GO" id="GO:0045892">
    <property type="term" value="P:negative regulation of DNA-templated transcription"/>
    <property type="evidence" value="ECO:0007669"/>
    <property type="project" value="TreeGrafter"/>
</dbReference>
<proteinExistence type="predicted"/>
<feature type="compositionally biased region" description="Basic and acidic residues" evidence="2">
    <location>
        <begin position="163"/>
        <end position="176"/>
    </location>
</feature>
<dbReference type="InterPro" id="IPR036388">
    <property type="entry name" value="WH-like_DNA-bd_sf"/>
</dbReference>
<feature type="binding site" evidence="1">
    <location>
        <position position="113"/>
    </location>
    <ligand>
        <name>Zn(2+)</name>
        <dbReference type="ChEBI" id="CHEBI:29105"/>
    </ligand>
</feature>
<feature type="region of interest" description="Disordered" evidence="2">
    <location>
        <begin position="161"/>
        <end position="191"/>
    </location>
</feature>
<dbReference type="PANTHER" id="PTHR33202:SF7">
    <property type="entry name" value="FERRIC UPTAKE REGULATION PROTEIN"/>
    <property type="match status" value="1"/>
</dbReference>
<sequence>MSGAVATHEAEPGPADLGDRLTAAGLRATPARIRILAATVAARMPAAAEQIFRRLQAERTPIGIATVYRVLNELSSAGLLQRGWIPGHTGARAVYSPRMEPSAADAATHRLVCGRCGHSIPFADTGLPERVRRAAGLSEQTGRLTIVAECLGCRPACPSRIGKRPDQMTRDGRGSPEHPCSGQSLPGAPRR</sequence>
<dbReference type="InterPro" id="IPR002481">
    <property type="entry name" value="FUR"/>
</dbReference>
<reference evidence="3 4" key="1">
    <citation type="submission" date="2019-04" db="EMBL/GenBank/DDBJ databases">
        <title>Azoarcus rhizosphaerae sp. nov. isolated from rhizosphere of Ficus religiosa.</title>
        <authorList>
            <person name="Lin S.-Y."/>
            <person name="Hameed A."/>
            <person name="Hsu Y.-H."/>
            <person name="Young C.-C."/>
        </authorList>
    </citation>
    <scope>NUCLEOTIDE SEQUENCE [LARGE SCALE GENOMIC DNA]</scope>
    <source>
        <strain evidence="3 4">CC-YHH848</strain>
    </source>
</reference>
<keyword evidence="4" id="KW-1185">Reference proteome</keyword>
<comment type="caution">
    <text evidence="3">The sequence shown here is derived from an EMBL/GenBank/DDBJ whole genome shotgun (WGS) entry which is preliminary data.</text>
</comment>
<dbReference type="GO" id="GO:0000976">
    <property type="term" value="F:transcription cis-regulatory region binding"/>
    <property type="evidence" value="ECO:0007669"/>
    <property type="project" value="TreeGrafter"/>
</dbReference>
<evidence type="ECO:0000313" key="3">
    <source>
        <dbReference type="EMBL" id="THF62605.1"/>
    </source>
</evidence>
<feature type="binding site" evidence="1">
    <location>
        <position position="150"/>
    </location>
    <ligand>
        <name>Zn(2+)</name>
        <dbReference type="ChEBI" id="CHEBI:29105"/>
    </ligand>
</feature>
<accession>A0A4S4AS26</accession>
<organism evidence="3 4">
    <name type="scientific">Pseudothauera rhizosphaerae</name>
    <dbReference type="NCBI Taxonomy" id="2565932"/>
    <lineage>
        <taxon>Bacteria</taxon>
        <taxon>Pseudomonadati</taxon>
        <taxon>Pseudomonadota</taxon>
        <taxon>Betaproteobacteria</taxon>
        <taxon>Rhodocyclales</taxon>
        <taxon>Zoogloeaceae</taxon>
        <taxon>Pseudothauera</taxon>
    </lineage>
</organism>
<feature type="binding site" evidence="1">
    <location>
        <position position="116"/>
    </location>
    <ligand>
        <name>Zn(2+)</name>
        <dbReference type="ChEBI" id="CHEBI:29105"/>
    </ligand>
</feature>
<dbReference type="Proteomes" id="UP000307956">
    <property type="component" value="Unassembled WGS sequence"/>
</dbReference>
<name>A0A4S4AS26_9RHOO</name>
<dbReference type="InterPro" id="IPR036390">
    <property type="entry name" value="WH_DNA-bd_sf"/>
</dbReference>
<evidence type="ECO:0000313" key="4">
    <source>
        <dbReference type="Proteomes" id="UP000307956"/>
    </source>
</evidence>
<evidence type="ECO:0000256" key="2">
    <source>
        <dbReference type="SAM" id="MobiDB-lite"/>
    </source>
</evidence>
<dbReference type="GO" id="GO:0003700">
    <property type="term" value="F:DNA-binding transcription factor activity"/>
    <property type="evidence" value="ECO:0007669"/>
    <property type="project" value="InterPro"/>
</dbReference>
<feature type="binding site" evidence="1">
    <location>
        <position position="153"/>
    </location>
    <ligand>
        <name>Zn(2+)</name>
        <dbReference type="ChEBI" id="CHEBI:29105"/>
    </ligand>
</feature>
<dbReference type="Gene3D" id="1.10.10.10">
    <property type="entry name" value="Winged helix-like DNA-binding domain superfamily/Winged helix DNA-binding domain"/>
    <property type="match status" value="1"/>
</dbReference>
<comment type="cofactor">
    <cofactor evidence="1">
        <name>Zn(2+)</name>
        <dbReference type="ChEBI" id="CHEBI:29105"/>
    </cofactor>
    <text evidence="1">Binds 1 zinc ion per subunit.</text>
</comment>
<dbReference type="RefSeq" id="WP_136384159.1">
    <property type="nucleotide sequence ID" value="NZ_SSOD01000004.1"/>
</dbReference>
<dbReference type="AlphaFoldDB" id="A0A4S4AS26"/>
<dbReference type="Pfam" id="PF01475">
    <property type="entry name" value="FUR"/>
    <property type="match status" value="1"/>
</dbReference>
<dbReference type="SUPFAM" id="SSF46785">
    <property type="entry name" value="Winged helix' DNA-binding domain"/>
    <property type="match status" value="1"/>
</dbReference>
<gene>
    <name evidence="3" type="ORF">E6O51_06500</name>
</gene>
<keyword evidence="1" id="KW-0862">Zinc</keyword>
<keyword evidence="1" id="KW-0479">Metal-binding</keyword>
<evidence type="ECO:0000256" key="1">
    <source>
        <dbReference type="PIRSR" id="PIRSR602481-1"/>
    </source>
</evidence>